<feature type="compositionally biased region" description="Low complexity" evidence="1">
    <location>
        <begin position="285"/>
        <end position="301"/>
    </location>
</feature>
<dbReference type="OrthoDB" id="331341at2759"/>
<protein>
    <recommendedName>
        <fullName evidence="4">GYF domain-containing protein</fullName>
    </recommendedName>
</protein>
<dbReference type="OMA" id="FEPFNMR"/>
<dbReference type="SUPFAM" id="SSF55277">
    <property type="entry name" value="GYF domain"/>
    <property type="match status" value="1"/>
</dbReference>
<gene>
    <name evidence="2" type="ORF">Vbra_6272</name>
</gene>
<dbReference type="EMBL" id="CDMY01000667">
    <property type="protein sequence ID" value="CEM29258.1"/>
    <property type="molecule type" value="Genomic_DNA"/>
</dbReference>
<name>A0A0G4GHN8_VITBC</name>
<evidence type="ECO:0000313" key="2">
    <source>
        <dbReference type="EMBL" id="CEM29258.1"/>
    </source>
</evidence>
<feature type="region of interest" description="Disordered" evidence="1">
    <location>
        <begin position="246"/>
        <end position="268"/>
    </location>
</feature>
<feature type="region of interest" description="Disordered" evidence="1">
    <location>
        <begin position="1"/>
        <end position="62"/>
    </location>
</feature>
<evidence type="ECO:0000256" key="1">
    <source>
        <dbReference type="SAM" id="MobiDB-lite"/>
    </source>
</evidence>
<evidence type="ECO:0008006" key="4">
    <source>
        <dbReference type="Google" id="ProtNLM"/>
    </source>
</evidence>
<accession>A0A0G4GHN8</accession>
<dbReference type="PhylomeDB" id="A0A0G4GHN8"/>
<feature type="compositionally biased region" description="Gly residues" evidence="1">
    <location>
        <begin position="175"/>
        <end position="184"/>
    </location>
</feature>
<dbReference type="FunCoup" id="A0A0G4GHN8">
    <property type="interactions" value="13"/>
</dbReference>
<feature type="compositionally biased region" description="Basic and acidic residues" evidence="1">
    <location>
        <begin position="198"/>
        <end position="210"/>
    </location>
</feature>
<dbReference type="InterPro" id="IPR039905">
    <property type="entry name" value="CD2BP2/Lin1"/>
</dbReference>
<dbReference type="PANTHER" id="PTHR13138">
    <property type="entry name" value="PROTEIN LIN1"/>
    <property type="match status" value="1"/>
</dbReference>
<dbReference type="InterPro" id="IPR035445">
    <property type="entry name" value="GYF-like_dom_sf"/>
</dbReference>
<feature type="compositionally biased region" description="Acidic residues" evidence="1">
    <location>
        <begin position="409"/>
        <end position="421"/>
    </location>
</feature>
<reference evidence="2 3" key="1">
    <citation type="submission" date="2014-11" db="EMBL/GenBank/DDBJ databases">
        <authorList>
            <person name="Zhu J."/>
            <person name="Qi W."/>
            <person name="Song R."/>
        </authorList>
    </citation>
    <scope>NUCLEOTIDE SEQUENCE [LARGE SCALE GENOMIC DNA]</scope>
</reference>
<feature type="compositionally biased region" description="Basic and acidic residues" evidence="1">
    <location>
        <begin position="383"/>
        <end position="393"/>
    </location>
</feature>
<feature type="compositionally biased region" description="Basic and acidic residues" evidence="1">
    <location>
        <begin position="1"/>
        <end position="18"/>
    </location>
</feature>
<sequence length="421" mass="46033">MSSGKRGADIERDLKGDDGAELDWQFDRDTVDEIRSRKKQKAAGVVTDELDTTGNLEEADPDVQVNEEGVKFEPFNMRQEMEEGNIDEEGNFLFVDRKKQEEDFKDSWLDSVDGGAASTTFKNDDERRAVMQRMNRDAEVIQVDVPTSLAALIQVLQPGETPTAALRRIKAGGETTKGGGGGIPGIVKGRNKKGGRGSTEREGGKEHRMTDEEVATFNRVTELCDGLMAEGSNAYFMTREEIEEALKKHSQGRGQRRPAAGGGPVGSSEDRELLYWQYRWKKPSAPGAAQPSASSATPSVPDSGQLYGPFTSESIMEWIRQGFISEGNPVEVRQVTSSNDPVDGMWRDWSSVDFSVAYASSAEKGVGGSAGQGIDDDDEAEEAAMRERDEERAALLGIAAKKDKKGGRDDDEDELEEDMGT</sequence>
<evidence type="ECO:0000313" key="3">
    <source>
        <dbReference type="Proteomes" id="UP000041254"/>
    </source>
</evidence>
<dbReference type="PANTHER" id="PTHR13138:SF3">
    <property type="entry name" value="CD2 ANTIGEN CYTOPLASMIC TAIL-BINDING PROTEIN 2"/>
    <property type="match status" value="1"/>
</dbReference>
<feature type="region of interest" description="Disordered" evidence="1">
    <location>
        <begin position="362"/>
        <end position="421"/>
    </location>
</feature>
<proteinExistence type="predicted"/>
<keyword evidence="3" id="KW-1185">Reference proteome</keyword>
<dbReference type="Gene3D" id="3.30.1490.40">
    <property type="match status" value="1"/>
</dbReference>
<feature type="region of interest" description="Disordered" evidence="1">
    <location>
        <begin position="285"/>
        <end position="307"/>
    </location>
</feature>
<dbReference type="AlphaFoldDB" id="A0A0G4GHN8"/>
<organism evidence="2 3">
    <name type="scientific">Vitrella brassicaformis (strain CCMP3155)</name>
    <dbReference type="NCBI Taxonomy" id="1169540"/>
    <lineage>
        <taxon>Eukaryota</taxon>
        <taxon>Sar</taxon>
        <taxon>Alveolata</taxon>
        <taxon>Colpodellida</taxon>
        <taxon>Vitrellaceae</taxon>
        <taxon>Vitrella</taxon>
    </lineage>
</organism>
<feature type="compositionally biased region" description="Basic and acidic residues" evidence="1">
    <location>
        <begin position="25"/>
        <end position="35"/>
    </location>
</feature>
<feature type="region of interest" description="Disordered" evidence="1">
    <location>
        <begin position="172"/>
        <end position="210"/>
    </location>
</feature>
<dbReference type="InParanoid" id="A0A0G4GHN8"/>
<dbReference type="GO" id="GO:0005682">
    <property type="term" value="C:U5 snRNP"/>
    <property type="evidence" value="ECO:0007669"/>
    <property type="project" value="InterPro"/>
</dbReference>
<dbReference type="Proteomes" id="UP000041254">
    <property type="component" value="Unassembled WGS sequence"/>
</dbReference>
<dbReference type="STRING" id="1169540.A0A0G4GHN8"/>
<dbReference type="VEuPathDB" id="CryptoDB:Vbra_6272"/>